<dbReference type="EMBL" id="CAUJNA010001068">
    <property type="protein sequence ID" value="CAJ1384006.1"/>
    <property type="molecule type" value="Genomic_DNA"/>
</dbReference>
<evidence type="ECO:0000259" key="8">
    <source>
        <dbReference type="Pfam" id="PF17801"/>
    </source>
</evidence>
<dbReference type="GO" id="GO:0005975">
    <property type="term" value="P:carbohydrate metabolic process"/>
    <property type="evidence" value="ECO:0007669"/>
    <property type="project" value="InterPro"/>
</dbReference>
<gene>
    <name evidence="9" type="ORF">EVOR1521_LOCUS10959</name>
</gene>
<reference evidence="9" key="1">
    <citation type="submission" date="2023-08" db="EMBL/GenBank/DDBJ databases">
        <authorList>
            <person name="Chen Y."/>
            <person name="Shah S."/>
            <person name="Dougan E. K."/>
            <person name="Thang M."/>
            <person name="Chan C."/>
        </authorList>
    </citation>
    <scope>NUCLEOTIDE SEQUENCE</scope>
</reference>
<evidence type="ECO:0000256" key="6">
    <source>
        <dbReference type="ARBA" id="ARBA00023295"/>
    </source>
</evidence>
<dbReference type="PANTHER" id="PTHR11452">
    <property type="entry name" value="ALPHA-GALACTOSIDASE/ALPHA-N-ACETYLGALACTOSAMINIDASE"/>
    <property type="match status" value="1"/>
</dbReference>
<keyword evidence="5 7" id="KW-0378">Hydrolase</keyword>
<evidence type="ECO:0000256" key="2">
    <source>
        <dbReference type="ARBA" id="ARBA00009743"/>
    </source>
</evidence>
<dbReference type="InterPro" id="IPR041233">
    <property type="entry name" value="Melibiase_C"/>
</dbReference>
<feature type="domain" description="Alpha galactosidase C-terminal" evidence="8">
    <location>
        <begin position="537"/>
        <end position="619"/>
    </location>
</feature>
<keyword evidence="7" id="KW-1015">Disulfide bond</keyword>
<proteinExistence type="inferred from homology"/>
<dbReference type="Proteomes" id="UP001178507">
    <property type="component" value="Unassembled WGS sequence"/>
</dbReference>
<dbReference type="PANTHER" id="PTHR11452:SF33">
    <property type="entry name" value="ALPHA-GALACTOSIDASE 2"/>
    <property type="match status" value="1"/>
</dbReference>
<organism evidence="9 10">
    <name type="scientific">Effrenium voratum</name>
    <dbReference type="NCBI Taxonomy" id="2562239"/>
    <lineage>
        <taxon>Eukaryota</taxon>
        <taxon>Sar</taxon>
        <taxon>Alveolata</taxon>
        <taxon>Dinophyceae</taxon>
        <taxon>Suessiales</taxon>
        <taxon>Symbiodiniaceae</taxon>
        <taxon>Effrenium</taxon>
    </lineage>
</organism>
<keyword evidence="4" id="KW-0732">Signal</keyword>
<dbReference type="SUPFAM" id="SSF51445">
    <property type="entry name" value="(Trans)glycosidases"/>
    <property type="match status" value="1"/>
</dbReference>
<dbReference type="InterPro" id="IPR017853">
    <property type="entry name" value="GH"/>
</dbReference>
<comment type="caution">
    <text evidence="9">The sequence shown here is derived from an EMBL/GenBank/DDBJ whole genome shotgun (WGS) entry which is preliminary data.</text>
</comment>
<sequence>MCTSFCYETLDLPRPCSSFGRRFFDQAFLSCEVLGIDNGIGLTPPRGWRSWNAFDCLEPRSILTQAHVKAQMDAVLDKSRLVDGKPTSLAELGFDWISMDDGWQRCNCSVRQDLDPKLPKCDGNLCFGGHCSWHDAAGVPVVRKDRFPNMKELVDYGHAHELKVGTYLNTCICNEHGSPHYSEDVKWMQDLGFDGVKIDSCGSSNNVTRWAELFNQTGKAIRIENCHNSWPDFETGFCPMNFFRTGGDISADISSILNEAYATVDAADLPKPRSGPGCWAYPDMSEVGNFQSGPHREDQERTHWALWCIVSSPLILGFDMNDTATMDRVWPTITNRDALAISEAWVGNPGTLIRSYPSQHSERQLAQGRCDGSGQSVGFSFSGAKRGKLVAPKMAKGQEPLCVTTQSAPCPPPTTYAPDVRCGLMLRNCSTVKNQWIFADGRIQLDDQSQGKCLYSNRMDFDTTKGYFTRKAATVGLTACPHAQNFTEPGCAWQEEVKQRRASRPKPPAASANTDFALTPKGELQNALGCLHAAPVGGIQLWAKPLSDSSTAILLINPSAENEALAWPVADLPQRFSGAEKGFRCQPARCGARDVWAGRRFAVSDEIHVSLKPWGSTFLILHAEDTIAV</sequence>
<evidence type="ECO:0000256" key="5">
    <source>
        <dbReference type="ARBA" id="ARBA00022801"/>
    </source>
</evidence>
<keyword evidence="6 7" id="KW-0326">Glycosidase</keyword>
<protein>
    <recommendedName>
        <fullName evidence="3 7">Alpha-galactosidase</fullName>
        <ecNumber evidence="3 7">3.2.1.22</ecNumber>
    </recommendedName>
    <alternativeName>
        <fullName evidence="7">Melibiase</fullName>
    </alternativeName>
</protein>
<keyword evidence="10" id="KW-1185">Reference proteome</keyword>
<dbReference type="Pfam" id="PF17801">
    <property type="entry name" value="Melibiase_C"/>
    <property type="match status" value="1"/>
</dbReference>
<dbReference type="AlphaFoldDB" id="A0AA36IAB5"/>
<dbReference type="SUPFAM" id="SSF51011">
    <property type="entry name" value="Glycosyl hydrolase domain"/>
    <property type="match status" value="1"/>
</dbReference>
<name>A0AA36IAB5_9DINO</name>
<dbReference type="CDD" id="cd14792">
    <property type="entry name" value="GH27"/>
    <property type="match status" value="1"/>
</dbReference>
<comment type="catalytic activity">
    <reaction evidence="1 7">
        <text>Hydrolysis of terminal, non-reducing alpha-D-galactose residues in alpha-D-galactosides, including galactose oligosaccharides, galactomannans and galactolipids.</text>
        <dbReference type="EC" id="3.2.1.22"/>
    </reaction>
</comment>
<dbReference type="EC" id="3.2.1.22" evidence="3 7"/>
<dbReference type="Gene3D" id="2.60.40.1180">
    <property type="entry name" value="Golgi alpha-mannosidase II"/>
    <property type="match status" value="1"/>
</dbReference>
<accession>A0AA36IAB5</accession>
<dbReference type="Gene3D" id="3.20.20.70">
    <property type="entry name" value="Aldolase class I"/>
    <property type="match status" value="1"/>
</dbReference>
<dbReference type="Pfam" id="PF16499">
    <property type="entry name" value="Melibiase_2"/>
    <property type="match status" value="1"/>
</dbReference>
<dbReference type="InterPro" id="IPR002241">
    <property type="entry name" value="Glyco_hydro_27"/>
</dbReference>
<dbReference type="GO" id="GO:0004557">
    <property type="term" value="F:alpha-galactosidase activity"/>
    <property type="evidence" value="ECO:0007669"/>
    <property type="project" value="UniProtKB-EC"/>
</dbReference>
<comment type="similarity">
    <text evidence="2 7">Belongs to the glycosyl hydrolase 27 family.</text>
</comment>
<evidence type="ECO:0000256" key="1">
    <source>
        <dbReference type="ARBA" id="ARBA00001255"/>
    </source>
</evidence>
<dbReference type="InterPro" id="IPR013785">
    <property type="entry name" value="Aldolase_TIM"/>
</dbReference>
<evidence type="ECO:0000313" key="9">
    <source>
        <dbReference type="EMBL" id="CAJ1384006.1"/>
    </source>
</evidence>
<evidence type="ECO:0000256" key="7">
    <source>
        <dbReference type="RuleBase" id="RU361168"/>
    </source>
</evidence>
<dbReference type="PRINTS" id="PR00740">
    <property type="entry name" value="GLHYDRLASE27"/>
</dbReference>
<dbReference type="InterPro" id="IPR013780">
    <property type="entry name" value="Glyco_hydro_b"/>
</dbReference>
<evidence type="ECO:0000256" key="3">
    <source>
        <dbReference type="ARBA" id="ARBA00012755"/>
    </source>
</evidence>
<evidence type="ECO:0000313" key="10">
    <source>
        <dbReference type="Proteomes" id="UP001178507"/>
    </source>
</evidence>
<evidence type="ECO:0000256" key="4">
    <source>
        <dbReference type="ARBA" id="ARBA00022729"/>
    </source>
</evidence>